<gene>
    <name evidence="1" type="ORF">AOB60_00005</name>
</gene>
<dbReference type="Proteomes" id="UP000236047">
    <property type="component" value="Unassembled WGS sequence"/>
</dbReference>
<dbReference type="AlphaFoldDB" id="A0A2N8PQS3"/>
<protein>
    <submittedName>
        <fullName evidence="1">Uncharacterized protein</fullName>
    </submittedName>
</protein>
<reference evidence="2" key="1">
    <citation type="submission" date="2015-09" db="EMBL/GenBank/DDBJ databases">
        <authorList>
            <person name="Graham D.E."/>
            <person name="Mahan K.M."/>
            <person name="Klingeman D.M."/>
            <person name="Fida T."/>
            <person name="Giannone R.J."/>
            <person name="Hettich R.L."/>
            <person name="Parry R.J."/>
            <person name="Spain J.C."/>
        </authorList>
    </citation>
    <scope>NUCLEOTIDE SEQUENCE [LARGE SCALE GENOMIC DNA]</scope>
    <source>
        <strain evidence="2">JCM 4701</strain>
    </source>
</reference>
<evidence type="ECO:0000313" key="1">
    <source>
        <dbReference type="EMBL" id="PNE43367.1"/>
    </source>
</evidence>
<comment type="caution">
    <text evidence="1">The sequence shown here is derived from an EMBL/GenBank/DDBJ whole genome shotgun (WGS) entry which is preliminary data.</text>
</comment>
<accession>A0A2N8PQS3</accession>
<dbReference type="RefSeq" id="WP_102922254.1">
    <property type="nucleotide sequence ID" value="NZ_LJSN01000001.1"/>
</dbReference>
<proteinExistence type="predicted"/>
<organism evidence="1 2">
    <name type="scientific">Streptomyces noursei</name>
    <name type="common">Streptomyces albulus</name>
    <dbReference type="NCBI Taxonomy" id="1971"/>
    <lineage>
        <taxon>Bacteria</taxon>
        <taxon>Bacillati</taxon>
        <taxon>Actinomycetota</taxon>
        <taxon>Actinomycetes</taxon>
        <taxon>Kitasatosporales</taxon>
        <taxon>Streptomycetaceae</taxon>
        <taxon>Streptomyces</taxon>
    </lineage>
</organism>
<name>A0A2N8PQS3_STRNR</name>
<sequence length="177" mass="19584">MFAVFVRRGFRKLPLYVYYTARPDVLKPRVSASTGDTLAQARQVETIVRWVEHACGSIVWYSPALLTEMPSAESVIEFIAERLQASKAAGASAEFAARIAYLTGIGQILSKHPQFVDTPSQWSAGEVLRDGRFRMLALDVSVHEAALSVSQLERGQVAELGFSWDSGHQPMVQFPPM</sequence>
<keyword evidence="2" id="KW-1185">Reference proteome</keyword>
<dbReference type="EMBL" id="LJSN01000001">
    <property type="protein sequence ID" value="PNE43367.1"/>
    <property type="molecule type" value="Genomic_DNA"/>
</dbReference>
<evidence type="ECO:0000313" key="2">
    <source>
        <dbReference type="Proteomes" id="UP000236047"/>
    </source>
</evidence>